<gene>
    <name evidence="1" type="ORF">DPX16_5635</name>
</gene>
<name>A0A3N0YQU7_ANAGA</name>
<comment type="caution">
    <text evidence="1">The sequence shown here is derived from an EMBL/GenBank/DDBJ whole genome shotgun (WGS) entry which is preliminary data.</text>
</comment>
<sequence>MAAHQQLYRCLNNHFPIYPKGICDTPQQSFLPGGQMPTTASNFTLGAGGAFLRRHEVRHLVQCDIGRSSQPPGHQLFLIWSLHTDISDCAVQAHGDAKQEGDVLQTSATLSV</sequence>
<reference evidence="1 2" key="1">
    <citation type="submission" date="2018-10" db="EMBL/GenBank/DDBJ databases">
        <title>Genome assembly for a Yunnan-Guizhou Plateau 3E fish, Anabarilius grahami (Regan), and its evolutionary and genetic applications.</title>
        <authorList>
            <person name="Jiang W."/>
        </authorList>
    </citation>
    <scope>NUCLEOTIDE SEQUENCE [LARGE SCALE GENOMIC DNA]</scope>
    <source>
        <strain evidence="1">AG-KIZ</strain>
        <tissue evidence="1">Muscle</tissue>
    </source>
</reference>
<proteinExistence type="predicted"/>
<evidence type="ECO:0000313" key="2">
    <source>
        <dbReference type="Proteomes" id="UP000281406"/>
    </source>
</evidence>
<keyword evidence="2" id="KW-1185">Reference proteome</keyword>
<protein>
    <submittedName>
        <fullName evidence="1">Uncharacterized protein</fullName>
    </submittedName>
</protein>
<organism evidence="1 2">
    <name type="scientific">Anabarilius grahami</name>
    <name type="common">Kanglang fish</name>
    <name type="synonym">Barilius grahami</name>
    <dbReference type="NCBI Taxonomy" id="495550"/>
    <lineage>
        <taxon>Eukaryota</taxon>
        <taxon>Metazoa</taxon>
        <taxon>Chordata</taxon>
        <taxon>Craniata</taxon>
        <taxon>Vertebrata</taxon>
        <taxon>Euteleostomi</taxon>
        <taxon>Actinopterygii</taxon>
        <taxon>Neopterygii</taxon>
        <taxon>Teleostei</taxon>
        <taxon>Ostariophysi</taxon>
        <taxon>Cypriniformes</taxon>
        <taxon>Xenocyprididae</taxon>
        <taxon>Xenocypridinae</taxon>
        <taxon>Xenocypridinae incertae sedis</taxon>
        <taxon>Anabarilius</taxon>
    </lineage>
</organism>
<dbReference type="AlphaFoldDB" id="A0A3N0YQU7"/>
<evidence type="ECO:0000313" key="1">
    <source>
        <dbReference type="EMBL" id="ROL48241.1"/>
    </source>
</evidence>
<dbReference type="EMBL" id="RJVU01031169">
    <property type="protein sequence ID" value="ROL48241.1"/>
    <property type="molecule type" value="Genomic_DNA"/>
</dbReference>
<dbReference type="Proteomes" id="UP000281406">
    <property type="component" value="Unassembled WGS sequence"/>
</dbReference>
<accession>A0A3N0YQU7</accession>